<name>A0A2G8KKE8_STIJA</name>
<feature type="compositionally biased region" description="Basic and acidic residues" evidence="3">
    <location>
        <begin position="54"/>
        <end position="66"/>
    </location>
</feature>
<accession>A0A2G8KKE8</accession>
<feature type="region of interest" description="Disordered" evidence="3">
    <location>
        <begin position="513"/>
        <end position="558"/>
    </location>
</feature>
<dbReference type="InterPro" id="IPR051655">
    <property type="entry name" value="FAM161"/>
</dbReference>
<dbReference type="InterPro" id="IPR019579">
    <property type="entry name" value="FAM161A/B"/>
</dbReference>
<gene>
    <name evidence="4" type="ORF">BSL78_14695</name>
</gene>
<evidence type="ECO:0008006" key="6">
    <source>
        <dbReference type="Google" id="ProtNLM"/>
    </source>
</evidence>
<proteinExistence type="inferred from homology"/>
<dbReference type="OrthoDB" id="2150121at2759"/>
<keyword evidence="5" id="KW-1185">Reference proteome</keyword>
<evidence type="ECO:0000256" key="1">
    <source>
        <dbReference type="ARBA" id="ARBA00006663"/>
    </source>
</evidence>
<dbReference type="Proteomes" id="UP000230750">
    <property type="component" value="Unassembled WGS sequence"/>
</dbReference>
<evidence type="ECO:0000313" key="4">
    <source>
        <dbReference type="EMBL" id="PIK48447.1"/>
    </source>
</evidence>
<dbReference type="PANTHER" id="PTHR21501:SF1">
    <property type="entry name" value="PROTEIN FAM-161"/>
    <property type="match status" value="1"/>
</dbReference>
<feature type="compositionally biased region" description="Low complexity" evidence="3">
    <location>
        <begin position="621"/>
        <end position="634"/>
    </location>
</feature>
<feature type="region of interest" description="Disordered" evidence="3">
    <location>
        <begin position="43"/>
        <end position="69"/>
    </location>
</feature>
<evidence type="ECO:0000256" key="2">
    <source>
        <dbReference type="ARBA" id="ARBA00023054"/>
    </source>
</evidence>
<evidence type="ECO:0000313" key="5">
    <source>
        <dbReference type="Proteomes" id="UP000230750"/>
    </source>
</evidence>
<dbReference type="GO" id="GO:0005929">
    <property type="term" value="C:cilium"/>
    <property type="evidence" value="ECO:0007669"/>
    <property type="project" value="TreeGrafter"/>
</dbReference>
<evidence type="ECO:0000256" key="3">
    <source>
        <dbReference type="SAM" id="MobiDB-lite"/>
    </source>
</evidence>
<protein>
    <recommendedName>
        <fullName evidence="6">Protein FAM161A</fullName>
    </recommendedName>
</protein>
<dbReference type="Pfam" id="PF10595">
    <property type="entry name" value="FAM161A_B"/>
    <property type="match status" value="1"/>
</dbReference>
<feature type="compositionally biased region" description="Basic residues" evidence="3">
    <location>
        <begin position="532"/>
        <end position="542"/>
    </location>
</feature>
<feature type="region of interest" description="Disordered" evidence="3">
    <location>
        <begin position="328"/>
        <end position="354"/>
    </location>
</feature>
<feature type="region of interest" description="Disordered" evidence="3">
    <location>
        <begin position="573"/>
        <end position="593"/>
    </location>
</feature>
<feature type="region of interest" description="Disordered" evidence="3">
    <location>
        <begin position="213"/>
        <end position="263"/>
    </location>
</feature>
<feature type="compositionally biased region" description="Low complexity" evidence="3">
    <location>
        <begin position="252"/>
        <end position="263"/>
    </location>
</feature>
<dbReference type="GO" id="GO:0005856">
    <property type="term" value="C:cytoskeleton"/>
    <property type="evidence" value="ECO:0007669"/>
    <property type="project" value="UniProtKB-ARBA"/>
</dbReference>
<feature type="compositionally biased region" description="Basic and acidic residues" evidence="3">
    <location>
        <begin position="653"/>
        <end position="674"/>
    </location>
</feature>
<dbReference type="STRING" id="307972.A0A2G8KKE8"/>
<feature type="compositionally biased region" description="Basic and acidic residues" evidence="3">
    <location>
        <begin position="703"/>
        <end position="714"/>
    </location>
</feature>
<reference evidence="4 5" key="1">
    <citation type="journal article" date="2017" name="PLoS Biol.">
        <title>The sea cucumber genome provides insights into morphological evolution and visceral regeneration.</title>
        <authorList>
            <person name="Zhang X."/>
            <person name="Sun L."/>
            <person name="Yuan J."/>
            <person name="Sun Y."/>
            <person name="Gao Y."/>
            <person name="Zhang L."/>
            <person name="Li S."/>
            <person name="Dai H."/>
            <person name="Hamel J.F."/>
            <person name="Liu C."/>
            <person name="Yu Y."/>
            <person name="Liu S."/>
            <person name="Lin W."/>
            <person name="Guo K."/>
            <person name="Jin S."/>
            <person name="Xu P."/>
            <person name="Storey K.B."/>
            <person name="Huan P."/>
            <person name="Zhang T."/>
            <person name="Zhou Y."/>
            <person name="Zhang J."/>
            <person name="Lin C."/>
            <person name="Li X."/>
            <person name="Xing L."/>
            <person name="Huo D."/>
            <person name="Sun M."/>
            <person name="Wang L."/>
            <person name="Mercier A."/>
            <person name="Li F."/>
            <person name="Yang H."/>
            <person name="Xiang J."/>
        </authorList>
    </citation>
    <scope>NUCLEOTIDE SEQUENCE [LARGE SCALE GENOMIC DNA]</scope>
    <source>
        <strain evidence="4">Shaxun</strain>
        <tissue evidence="4">Muscle</tissue>
    </source>
</reference>
<feature type="compositionally biased region" description="Polar residues" evidence="3">
    <location>
        <begin position="241"/>
        <end position="251"/>
    </location>
</feature>
<organism evidence="4 5">
    <name type="scientific">Stichopus japonicus</name>
    <name type="common">Sea cucumber</name>
    <dbReference type="NCBI Taxonomy" id="307972"/>
    <lineage>
        <taxon>Eukaryota</taxon>
        <taxon>Metazoa</taxon>
        <taxon>Echinodermata</taxon>
        <taxon>Eleutherozoa</taxon>
        <taxon>Echinozoa</taxon>
        <taxon>Holothuroidea</taxon>
        <taxon>Aspidochirotacea</taxon>
        <taxon>Aspidochirotida</taxon>
        <taxon>Stichopodidae</taxon>
        <taxon>Apostichopus</taxon>
    </lineage>
</organism>
<dbReference type="AlphaFoldDB" id="A0A2G8KKE8"/>
<sequence>MVTVVNNMASGHAMSVVTNSCVRLPRNPRTKLAATFDERTFPDGDLTTNTGKSWEWRDTDESRDSPDTYVQHETGKFQPNVIPSSYTNHSSKALHNRNVDGSNRWDEYEADLLASLEDDNENLSSHEFFNKLQYARISHRDNLRLLEEAYNEKLGLRLATDGVFSKSRQSVDSGFQYSERMVSGSRIQAGPVFVGDHSLHHINDELEKLEKSQPAWSALPSKTSLPNDNVRDMSSRKPPTGRSNPRQAWQKSSSTFTNSTRSSAAFNNDWSDVTWTSDSDAEVVNSQFHKGSKKTRKLSESSTLSLSKQPDSPAVILDNMWDNFSVDGYAPRSRTESRASSRSHTRTAKKTEWSPKITIPKPFQMTVRDAEKEKKMTRASVEIDMDIKRKAMEEEVECQKQFKATPVPATTFIPLYDDLKERQTERSREIQLQSKQRLKESQKPFSFVKREEQKKSLKSKIQTPPPKQSLTPKFKARKVPKSVFDPSVDERILEEEEYRKIRIKMRAEEMLRSSALPPNMEGSARQYTDGKQRRKLMKKREKHAFLTDEHKFHPHVNGEIPDYDRLYHKFQEEARQKKQEKEPTVVEPFNLRTSRIPSKRDKILAELEAEENARKEEFRGLSMKSLRSSRSLRSSMEDVLPIKTTSSSVLRKSLTDRAMFEKVERDKQDEERDKQKKLRQRKLQTAIVKRARAHDNSQSLESTSKEKLKQFRDAEISRQKEYERELQEMMERIESRPLLFERESQHNAQKRAERQYIEALRSAGLDEGFLERKSRQAKGGRAAQEDRPLRNDSESDEDLDILQRTSEVNDTYEVDQMSNGTFSSEEDNSSVA</sequence>
<comment type="caution">
    <text evidence="4">The sequence shown here is derived from an EMBL/GenBank/DDBJ whole genome shotgun (WGS) entry which is preliminary data.</text>
</comment>
<feature type="region of interest" description="Disordered" evidence="3">
    <location>
        <begin position="613"/>
        <end position="714"/>
    </location>
</feature>
<keyword evidence="2" id="KW-0175">Coiled coil</keyword>
<feature type="region of interest" description="Disordered" evidence="3">
    <location>
        <begin position="424"/>
        <end position="478"/>
    </location>
</feature>
<feature type="region of interest" description="Disordered" evidence="3">
    <location>
        <begin position="767"/>
        <end position="832"/>
    </location>
</feature>
<dbReference type="PANTHER" id="PTHR21501">
    <property type="entry name" value="PROTEIN FAM-161"/>
    <property type="match status" value="1"/>
</dbReference>
<dbReference type="EMBL" id="MRZV01000522">
    <property type="protein sequence ID" value="PIK48447.1"/>
    <property type="molecule type" value="Genomic_DNA"/>
</dbReference>
<comment type="similarity">
    <text evidence="1">Belongs to the FAM161 family.</text>
</comment>
<feature type="compositionally biased region" description="Basic and acidic residues" evidence="3">
    <location>
        <begin position="783"/>
        <end position="793"/>
    </location>
</feature>
<feature type="region of interest" description="Disordered" evidence="3">
    <location>
        <begin position="287"/>
        <end position="310"/>
    </location>
</feature>
<feature type="compositionally biased region" description="Basic and acidic residues" evidence="3">
    <location>
        <begin position="437"/>
        <end position="455"/>
    </location>
</feature>
<dbReference type="GO" id="GO:0044782">
    <property type="term" value="P:cilium organization"/>
    <property type="evidence" value="ECO:0007669"/>
    <property type="project" value="TreeGrafter"/>
</dbReference>
<feature type="compositionally biased region" description="Basic and acidic residues" evidence="3">
    <location>
        <begin position="573"/>
        <end position="584"/>
    </location>
</feature>